<feature type="transmembrane region" description="Helical" evidence="1">
    <location>
        <begin position="6"/>
        <end position="39"/>
    </location>
</feature>
<sequence>MNLGLISLICLLAAIVIGFVKNCNVGILCTGIAAVLALVFGIKASDIIKGFSASLCIQMVGITYLFAIINGNGTLELLARKMVALVGKQKRLIPFVIYILGFIISAVGPGAIPSLAIIPVIAIPVAASAGINPIMTAIIGDLGVMSGRMSPLTPEAAVVRELMAAQGLEADTVPIMFCLILTALATMVLVYIYYKGWKVDVNAVGKEAELPKFTGKQLLSLAALAGLAVGVLFFSWNVGLMGFLMGSLLIIFGCGDEKKAVQMVPWNVIIMVLGVGILMNVISLSGGIDIMVAALEHVMSKRTAAMIMGITSGFMSFFSSGLGVVFPTLIPTASGLASTLGADAIELVSVIVIGGTIVGFTPISTTGALIMAGVSQQENAEERFPQNRMFVELFAVSFLALAVVAVFSFLGIYHLFV</sequence>
<feature type="transmembrane region" description="Helical" evidence="1">
    <location>
        <begin position="304"/>
        <end position="330"/>
    </location>
</feature>
<keyword evidence="1" id="KW-0812">Transmembrane</keyword>
<evidence type="ECO:0000313" key="4">
    <source>
        <dbReference type="Proteomes" id="UP000653904"/>
    </source>
</evidence>
<dbReference type="Pfam" id="PF07158">
    <property type="entry name" value="MatC_N"/>
    <property type="match status" value="1"/>
</dbReference>
<keyword evidence="1" id="KW-1133">Transmembrane helix</keyword>
<feature type="transmembrane region" description="Helical" evidence="1">
    <location>
        <begin position="91"/>
        <end position="108"/>
    </location>
</feature>
<accession>A0AAW3X4X7</accession>
<feature type="transmembrane region" description="Helical" evidence="1">
    <location>
        <begin position="264"/>
        <end position="292"/>
    </location>
</feature>
<dbReference type="AlphaFoldDB" id="A0AAW3X4X7"/>
<feature type="transmembrane region" description="Helical" evidence="1">
    <location>
        <begin position="350"/>
        <end position="372"/>
    </location>
</feature>
<feature type="domain" description="Dicarboxylate carrier MatC N-terminal" evidence="2">
    <location>
        <begin position="1"/>
        <end position="146"/>
    </location>
</feature>
<feature type="transmembrane region" description="Helical" evidence="1">
    <location>
        <begin position="393"/>
        <end position="416"/>
    </location>
</feature>
<feature type="transmembrane region" description="Helical" evidence="1">
    <location>
        <begin position="221"/>
        <end position="252"/>
    </location>
</feature>
<dbReference type="InterPro" id="IPR009827">
    <property type="entry name" value="MatC_N"/>
</dbReference>
<protein>
    <submittedName>
        <fullName evidence="3">Citrate transporter</fullName>
    </submittedName>
</protein>
<organism evidence="3 4">
    <name type="scientific">Clostridium segne</name>
    <dbReference type="NCBI Taxonomy" id="2763038"/>
    <lineage>
        <taxon>Bacteria</taxon>
        <taxon>Bacillati</taxon>
        <taxon>Bacillota</taxon>
        <taxon>Clostridia</taxon>
        <taxon>Eubacteriales</taxon>
        <taxon>Clostridiaceae</taxon>
        <taxon>Clostridium</taxon>
    </lineage>
</organism>
<proteinExistence type="predicted"/>
<comment type="caution">
    <text evidence="3">The sequence shown here is derived from an EMBL/GenBank/DDBJ whole genome shotgun (WGS) entry which is preliminary data.</text>
</comment>
<evidence type="ECO:0000259" key="2">
    <source>
        <dbReference type="Pfam" id="PF07158"/>
    </source>
</evidence>
<gene>
    <name evidence="3" type="ORF">H8S19_04670</name>
</gene>
<keyword evidence="4" id="KW-1185">Reference proteome</keyword>
<keyword evidence="1" id="KW-0472">Membrane</keyword>
<reference evidence="3 4" key="1">
    <citation type="submission" date="2020-08" db="EMBL/GenBank/DDBJ databases">
        <title>Genome public.</title>
        <authorList>
            <person name="Liu C."/>
            <person name="Sun Q."/>
        </authorList>
    </citation>
    <scope>NUCLEOTIDE SEQUENCE [LARGE SCALE GENOMIC DNA]</scope>
    <source>
        <strain evidence="3 4">BX14</strain>
    </source>
</reference>
<evidence type="ECO:0000313" key="3">
    <source>
        <dbReference type="EMBL" id="MBC5656365.1"/>
    </source>
</evidence>
<feature type="transmembrane region" description="Helical" evidence="1">
    <location>
        <begin position="173"/>
        <end position="194"/>
    </location>
</feature>
<dbReference type="EMBL" id="JACOOW010000005">
    <property type="protein sequence ID" value="MBC5656365.1"/>
    <property type="molecule type" value="Genomic_DNA"/>
</dbReference>
<feature type="transmembrane region" description="Helical" evidence="1">
    <location>
        <begin position="51"/>
        <end position="71"/>
    </location>
</feature>
<evidence type="ECO:0000256" key="1">
    <source>
        <dbReference type="SAM" id="Phobius"/>
    </source>
</evidence>
<name>A0AAW3X4X7_9CLOT</name>
<dbReference type="Proteomes" id="UP000653904">
    <property type="component" value="Unassembled WGS sequence"/>
</dbReference>
<dbReference type="RefSeq" id="WP_118638472.1">
    <property type="nucleotide sequence ID" value="NZ_JACOOW010000005.1"/>
</dbReference>